<dbReference type="PROSITE" id="PS00108">
    <property type="entry name" value="PROTEIN_KINASE_ST"/>
    <property type="match status" value="1"/>
</dbReference>
<gene>
    <name evidence="22" type="ORF">ACMD2_25248</name>
</gene>
<evidence type="ECO:0000256" key="16">
    <source>
        <dbReference type="ARBA" id="ARBA00047899"/>
    </source>
</evidence>
<proteinExistence type="predicted"/>
<dbReference type="InterPro" id="IPR025287">
    <property type="entry name" value="WAK_GUB"/>
</dbReference>
<evidence type="ECO:0000256" key="11">
    <source>
        <dbReference type="ARBA" id="ARBA00022989"/>
    </source>
</evidence>
<dbReference type="GO" id="GO:0030247">
    <property type="term" value="F:polysaccharide binding"/>
    <property type="evidence" value="ECO:0007669"/>
    <property type="project" value="InterPro"/>
</dbReference>
<evidence type="ECO:0000256" key="8">
    <source>
        <dbReference type="ARBA" id="ARBA00022741"/>
    </source>
</evidence>
<keyword evidence="9 22" id="KW-0418">Kinase</keyword>
<dbReference type="EMBL" id="LSRQ01006465">
    <property type="protein sequence ID" value="OAY66111.1"/>
    <property type="molecule type" value="Genomic_DNA"/>
</dbReference>
<keyword evidence="12 19" id="KW-0472">Membrane</keyword>
<evidence type="ECO:0000256" key="18">
    <source>
        <dbReference type="PROSITE-ProRule" id="PRU10141"/>
    </source>
</evidence>
<dbReference type="PROSITE" id="PS50011">
    <property type="entry name" value="PROTEIN_KINASE_DOM"/>
    <property type="match status" value="1"/>
</dbReference>
<evidence type="ECO:0000256" key="5">
    <source>
        <dbReference type="ARBA" id="ARBA00022679"/>
    </source>
</evidence>
<evidence type="ECO:0000256" key="13">
    <source>
        <dbReference type="ARBA" id="ARBA00023157"/>
    </source>
</evidence>
<dbReference type="Proteomes" id="UP000092600">
    <property type="component" value="Unassembled WGS sequence"/>
</dbReference>
<keyword evidence="14 22" id="KW-0675">Receptor</keyword>
<sequence>MMIHSLFLLLVVLSFLSLLTSTFGSSADDASSAANCSSSSTCGGVEISYPFWRSDGPPSFSAVHCGYPGFGIACEEDKQQPILQIGSGHSYKVTNIDYANRTINLTDMDVILATPDTIGCPRSLHNFTFSSDVASSLNYTGADANLTFFFNCPDPAGLQPDFPHNVIPCLGYEGNSTFVFRSDDVPYNFTFWSGTCEDVVVAPVLLDILATYNFSEALNYGFQLAWMAGAPEGCGECESSGGRCGFNQTSASPLCFCPDGTRAGGDCPGMSSCLPALSFSLFLVSFPYWPLRIESYQSSKKSWRKEVFIGVGGGLFVCLCLVACLLYYKKSCDLLVSWKKKSRTSPSVESFIQKYGSLNTKWYRYSEVKRMTKSFADKLGQGGFGIVYKGSLPNGHLVAVKVLTKSKENEEEFINEVASISRTSHVNIVRLLGFCLDGSKRALIYDFMPNGSLERFNFTDRSQMESTLGWNKLFEIVIGVARGLEYLHRGCNTRIVHFDIKPHNILLDQEFCPKISDFGLAKLCTSQQSIISLIGTRGTIGYIAPEVFSRSFGAVSSKSDVYSYGMMVLEIVGGRKNVEVTTSSSETYFPHNLYKNINQYCVEACGDNGEGMEVVRKMILVALWCIQIMPDDRPSMSRVVNMLEGGINDLQLPPKP</sequence>
<feature type="binding site" evidence="18">
    <location>
        <position position="401"/>
    </location>
    <ligand>
        <name>ATP</name>
        <dbReference type="ChEBI" id="CHEBI:30616"/>
    </ligand>
</feature>
<evidence type="ECO:0000256" key="3">
    <source>
        <dbReference type="ARBA" id="ARBA00022527"/>
    </source>
</evidence>
<dbReference type="GO" id="GO:0005524">
    <property type="term" value="F:ATP binding"/>
    <property type="evidence" value="ECO:0007669"/>
    <property type="project" value="UniProtKB-UniRule"/>
</dbReference>
<dbReference type="GO" id="GO:0004674">
    <property type="term" value="F:protein serine/threonine kinase activity"/>
    <property type="evidence" value="ECO:0007669"/>
    <property type="project" value="UniProtKB-KW"/>
</dbReference>
<dbReference type="InterPro" id="IPR017441">
    <property type="entry name" value="Protein_kinase_ATP_BS"/>
</dbReference>
<feature type="transmembrane region" description="Helical" evidence="19">
    <location>
        <begin position="307"/>
        <end position="328"/>
    </location>
</feature>
<comment type="caution">
    <text evidence="22">The sequence shown here is derived from an EMBL/GenBank/DDBJ whole genome shotgun (WGS) entry which is preliminary data.</text>
</comment>
<comment type="subcellular location">
    <subcellularLocation>
        <location evidence="1">Membrane</location>
        <topology evidence="1">Single-pass type I membrane protein</topology>
    </subcellularLocation>
</comment>
<evidence type="ECO:0000256" key="10">
    <source>
        <dbReference type="ARBA" id="ARBA00022840"/>
    </source>
</evidence>
<dbReference type="Gene3D" id="3.30.200.20">
    <property type="entry name" value="Phosphorylase Kinase, domain 1"/>
    <property type="match status" value="1"/>
</dbReference>
<keyword evidence="6 19" id="KW-0812">Transmembrane</keyword>
<keyword evidence="13" id="KW-1015">Disulfide bond</keyword>
<dbReference type="STRING" id="4615.A0A199UN83"/>
<dbReference type="Pfam" id="PF14380">
    <property type="entry name" value="WAK_assoc"/>
    <property type="match status" value="1"/>
</dbReference>
<name>A0A199UN83_ANACO</name>
<dbReference type="FunFam" id="1.10.510.10:FF:000590">
    <property type="entry name" value="PR5-like receptor kinase"/>
    <property type="match status" value="1"/>
</dbReference>
<evidence type="ECO:0000256" key="14">
    <source>
        <dbReference type="ARBA" id="ARBA00023170"/>
    </source>
</evidence>
<evidence type="ECO:0000256" key="17">
    <source>
        <dbReference type="ARBA" id="ARBA00048679"/>
    </source>
</evidence>
<keyword evidence="3" id="KW-0723">Serine/threonine-protein kinase</keyword>
<dbReference type="InterPro" id="IPR032872">
    <property type="entry name" value="WAK_assoc_C"/>
</dbReference>
<dbReference type="CDD" id="cd14066">
    <property type="entry name" value="STKc_IRAK"/>
    <property type="match status" value="1"/>
</dbReference>
<feature type="chain" id="PRO_5008508074" description="non-specific serine/threonine protein kinase" evidence="20">
    <location>
        <begin position="25"/>
        <end position="656"/>
    </location>
</feature>
<evidence type="ECO:0000259" key="21">
    <source>
        <dbReference type="PROSITE" id="PS50011"/>
    </source>
</evidence>
<dbReference type="InterPro" id="IPR008271">
    <property type="entry name" value="Ser/Thr_kinase_AS"/>
</dbReference>
<dbReference type="Pfam" id="PF13947">
    <property type="entry name" value="GUB_WAK_bind"/>
    <property type="match status" value="1"/>
</dbReference>
<reference evidence="22 23" key="1">
    <citation type="journal article" date="2016" name="DNA Res.">
        <title>The draft genome of MD-2 pineapple using hybrid error correction of long reads.</title>
        <authorList>
            <person name="Redwan R.M."/>
            <person name="Saidin A."/>
            <person name="Kumar S.V."/>
        </authorList>
    </citation>
    <scope>NUCLEOTIDE SEQUENCE [LARGE SCALE GENOMIC DNA]</scope>
    <source>
        <strain evidence="23">cv. MD2</strain>
        <tissue evidence="22">Leaf</tissue>
    </source>
</reference>
<evidence type="ECO:0000313" key="22">
    <source>
        <dbReference type="EMBL" id="OAY66111.1"/>
    </source>
</evidence>
<dbReference type="InterPro" id="IPR000719">
    <property type="entry name" value="Prot_kinase_dom"/>
</dbReference>
<evidence type="ECO:0000256" key="12">
    <source>
        <dbReference type="ARBA" id="ARBA00023136"/>
    </source>
</evidence>
<dbReference type="InterPro" id="IPR045874">
    <property type="entry name" value="LRK10/LRL21-25-like"/>
</dbReference>
<feature type="domain" description="Protein kinase" evidence="21">
    <location>
        <begin position="373"/>
        <end position="647"/>
    </location>
</feature>
<dbReference type="PROSITE" id="PS00107">
    <property type="entry name" value="PROTEIN_KINASE_ATP"/>
    <property type="match status" value="1"/>
</dbReference>
<accession>A0A199UN83</accession>
<evidence type="ECO:0000256" key="2">
    <source>
        <dbReference type="ARBA" id="ARBA00012513"/>
    </source>
</evidence>
<keyword evidence="15" id="KW-0325">Glycoprotein</keyword>
<keyword evidence="11 19" id="KW-1133">Transmembrane helix</keyword>
<evidence type="ECO:0000256" key="9">
    <source>
        <dbReference type="ARBA" id="ARBA00022777"/>
    </source>
</evidence>
<evidence type="ECO:0000256" key="19">
    <source>
        <dbReference type="SAM" id="Phobius"/>
    </source>
</evidence>
<keyword evidence="10 18" id="KW-0067">ATP-binding</keyword>
<feature type="signal peptide" evidence="20">
    <location>
        <begin position="1"/>
        <end position="24"/>
    </location>
</feature>
<evidence type="ECO:0000256" key="20">
    <source>
        <dbReference type="SAM" id="SignalP"/>
    </source>
</evidence>
<evidence type="ECO:0000256" key="7">
    <source>
        <dbReference type="ARBA" id="ARBA00022729"/>
    </source>
</evidence>
<dbReference type="InterPro" id="IPR011009">
    <property type="entry name" value="Kinase-like_dom_sf"/>
</dbReference>
<keyword evidence="8 18" id="KW-0547">Nucleotide-binding</keyword>
<keyword evidence="7 20" id="KW-0732">Signal</keyword>
<protein>
    <recommendedName>
        <fullName evidence="2">non-specific serine/threonine protein kinase</fullName>
        <ecNumber evidence="2">2.7.11.1</ecNumber>
    </recommendedName>
</protein>
<evidence type="ECO:0000256" key="1">
    <source>
        <dbReference type="ARBA" id="ARBA00004479"/>
    </source>
</evidence>
<dbReference type="SUPFAM" id="SSF56112">
    <property type="entry name" value="Protein kinase-like (PK-like)"/>
    <property type="match status" value="1"/>
</dbReference>
<dbReference type="Gene3D" id="1.10.510.10">
    <property type="entry name" value="Transferase(Phosphotransferase) domain 1"/>
    <property type="match status" value="1"/>
</dbReference>
<dbReference type="GO" id="GO:0016020">
    <property type="term" value="C:membrane"/>
    <property type="evidence" value="ECO:0007669"/>
    <property type="project" value="UniProtKB-SubCell"/>
</dbReference>
<comment type="catalytic activity">
    <reaction evidence="16">
        <text>L-threonyl-[protein] + ATP = O-phospho-L-threonyl-[protein] + ADP + H(+)</text>
        <dbReference type="Rhea" id="RHEA:46608"/>
        <dbReference type="Rhea" id="RHEA-COMP:11060"/>
        <dbReference type="Rhea" id="RHEA-COMP:11605"/>
        <dbReference type="ChEBI" id="CHEBI:15378"/>
        <dbReference type="ChEBI" id="CHEBI:30013"/>
        <dbReference type="ChEBI" id="CHEBI:30616"/>
        <dbReference type="ChEBI" id="CHEBI:61977"/>
        <dbReference type="ChEBI" id="CHEBI:456216"/>
        <dbReference type="EC" id="2.7.11.1"/>
    </reaction>
</comment>
<dbReference type="FunFam" id="3.30.200.20:FF:000059">
    <property type="entry name" value="S-receptor-like serine/threonine-protein kinase"/>
    <property type="match status" value="1"/>
</dbReference>
<keyword evidence="5" id="KW-0808">Transferase</keyword>
<dbReference type="AlphaFoldDB" id="A0A199UN83"/>
<organism evidence="22 23">
    <name type="scientific">Ananas comosus</name>
    <name type="common">Pineapple</name>
    <name type="synonym">Ananas ananas</name>
    <dbReference type="NCBI Taxonomy" id="4615"/>
    <lineage>
        <taxon>Eukaryota</taxon>
        <taxon>Viridiplantae</taxon>
        <taxon>Streptophyta</taxon>
        <taxon>Embryophyta</taxon>
        <taxon>Tracheophyta</taxon>
        <taxon>Spermatophyta</taxon>
        <taxon>Magnoliopsida</taxon>
        <taxon>Liliopsida</taxon>
        <taxon>Poales</taxon>
        <taxon>Bromeliaceae</taxon>
        <taxon>Bromelioideae</taxon>
        <taxon>Ananas</taxon>
    </lineage>
</organism>
<evidence type="ECO:0000256" key="6">
    <source>
        <dbReference type="ARBA" id="ARBA00022692"/>
    </source>
</evidence>
<comment type="catalytic activity">
    <reaction evidence="17">
        <text>L-seryl-[protein] + ATP = O-phospho-L-seryl-[protein] + ADP + H(+)</text>
        <dbReference type="Rhea" id="RHEA:17989"/>
        <dbReference type="Rhea" id="RHEA-COMP:9863"/>
        <dbReference type="Rhea" id="RHEA-COMP:11604"/>
        <dbReference type="ChEBI" id="CHEBI:15378"/>
        <dbReference type="ChEBI" id="CHEBI:29999"/>
        <dbReference type="ChEBI" id="CHEBI:30616"/>
        <dbReference type="ChEBI" id="CHEBI:83421"/>
        <dbReference type="ChEBI" id="CHEBI:456216"/>
        <dbReference type="EC" id="2.7.11.1"/>
    </reaction>
</comment>
<evidence type="ECO:0000256" key="15">
    <source>
        <dbReference type="ARBA" id="ARBA00023180"/>
    </source>
</evidence>
<evidence type="ECO:0000313" key="23">
    <source>
        <dbReference type="Proteomes" id="UP000092600"/>
    </source>
</evidence>
<dbReference type="SMART" id="SM00220">
    <property type="entry name" value="S_TKc"/>
    <property type="match status" value="1"/>
</dbReference>
<dbReference type="PANTHER" id="PTHR27009">
    <property type="entry name" value="RUST RESISTANCE KINASE LR10-RELATED"/>
    <property type="match status" value="1"/>
</dbReference>
<evidence type="ECO:0000256" key="4">
    <source>
        <dbReference type="ARBA" id="ARBA00022536"/>
    </source>
</evidence>
<dbReference type="Pfam" id="PF00069">
    <property type="entry name" value="Pkinase"/>
    <property type="match status" value="1"/>
</dbReference>
<dbReference type="EC" id="2.7.11.1" evidence="2"/>
<keyword evidence="4" id="KW-0245">EGF-like domain</keyword>